<evidence type="ECO:0008006" key="3">
    <source>
        <dbReference type="Google" id="ProtNLM"/>
    </source>
</evidence>
<protein>
    <recommendedName>
        <fullName evidence="3">FAD dependent oxidoreductase domain-containing protein</fullName>
    </recommendedName>
</protein>
<name>A0A2P9ALH7_9HYPH</name>
<dbReference type="EMBL" id="FUIG01000029">
    <property type="protein sequence ID" value="SJM31991.1"/>
    <property type="molecule type" value="Genomic_DNA"/>
</dbReference>
<evidence type="ECO:0000313" key="2">
    <source>
        <dbReference type="Proteomes" id="UP000245698"/>
    </source>
</evidence>
<dbReference type="Proteomes" id="UP000245698">
    <property type="component" value="Unassembled WGS sequence"/>
</dbReference>
<dbReference type="Gene3D" id="3.50.50.60">
    <property type="entry name" value="FAD/NAD(P)-binding domain"/>
    <property type="match status" value="1"/>
</dbReference>
<dbReference type="Pfam" id="PF13450">
    <property type="entry name" value="NAD_binding_8"/>
    <property type="match status" value="1"/>
</dbReference>
<sequence length="454" mass="49507">MMRGVTIAPSEVASTHEVTTKVFVLGSLSKGVTVYQQQVRALNLAWALQELNVQGRRALTNVAVIGGGAAGLTFAAAISSFTGVHVTLFEQRWDLCPLQQGSDTRWLHPFIYNWPAAGSRRPSASLPVLNWNAGKASDVAAKMLDTFGDRCTENEGSGGLVPKVFLGLGHLRVDAHRGEVEWLGLAANRAGRHFRAGEPAGNRQSYDTIVVAAGFGLEAGQLTQGAVASASYWRNDTLGQPVLTGARPVFVVSGHGDGGLVDLCRLTIERFRQDTILAELLLGDLDDVEKELRTLIGPAGGRLPGNVKKMLDNAPKSLARHLETATERLRSRLRKDVRAVLHVKPEEGEDWSVDRLFENKSSFLNRFLLYLLYDAGAFAITLEPIAHFAKRQGIPKSHIVQRHGTGSYAHILSLFSDHTKVEARLTTLKKNDDQSSEELWLPGFFSPDPRGLAP</sequence>
<gene>
    <name evidence="1" type="ORF">BQ8482_220162</name>
</gene>
<keyword evidence="2" id="KW-1185">Reference proteome</keyword>
<proteinExistence type="predicted"/>
<dbReference type="RefSeq" id="WP_123149108.1">
    <property type="nucleotide sequence ID" value="NZ_FUIG01000029.1"/>
</dbReference>
<evidence type="ECO:0000313" key="1">
    <source>
        <dbReference type="EMBL" id="SJM31991.1"/>
    </source>
</evidence>
<dbReference type="SUPFAM" id="SSF51905">
    <property type="entry name" value="FAD/NAD(P)-binding domain"/>
    <property type="match status" value="1"/>
</dbReference>
<reference evidence="2" key="1">
    <citation type="submission" date="2016-12" db="EMBL/GenBank/DDBJ databases">
        <authorList>
            <person name="Brunel B."/>
        </authorList>
    </citation>
    <scope>NUCLEOTIDE SEQUENCE [LARGE SCALE GENOMIC DNA]</scope>
</reference>
<organism evidence="1 2">
    <name type="scientific">Mesorhizobium delmotii</name>
    <dbReference type="NCBI Taxonomy" id="1631247"/>
    <lineage>
        <taxon>Bacteria</taxon>
        <taxon>Pseudomonadati</taxon>
        <taxon>Pseudomonadota</taxon>
        <taxon>Alphaproteobacteria</taxon>
        <taxon>Hyphomicrobiales</taxon>
        <taxon>Phyllobacteriaceae</taxon>
        <taxon>Mesorhizobium</taxon>
    </lineage>
</organism>
<accession>A0A2P9ALH7</accession>
<dbReference type="AlphaFoldDB" id="A0A2P9ALH7"/>
<dbReference type="InterPro" id="IPR036188">
    <property type="entry name" value="FAD/NAD-bd_sf"/>
</dbReference>